<accession>A0A645HII2</accession>
<dbReference type="EMBL" id="VSSQ01093304">
    <property type="protein sequence ID" value="MPN38212.1"/>
    <property type="molecule type" value="Genomic_DNA"/>
</dbReference>
<organism evidence="2">
    <name type="scientific">bioreactor metagenome</name>
    <dbReference type="NCBI Taxonomy" id="1076179"/>
    <lineage>
        <taxon>unclassified sequences</taxon>
        <taxon>metagenomes</taxon>
        <taxon>ecological metagenomes</taxon>
    </lineage>
</organism>
<proteinExistence type="predicted"/>
<dbReference type="AlphaFoldDB" id="A0A645HII2"/>
<gene>
    <name evidence="2" type="ORF">SDC9_185736</name>
</gene>
<evidence type="ECO:0000313" key="2">
    <source>
        <dbReference type="EMBL" id="MPN38212.1"/>
    </source>
</evidence>
<comment type="caution">
    <text evidence="2">The sequence shown here is derived from an EMBL/GenBank/DDBJ whole genome shotgun (WGS) entry which is preliminary data.</text>
</comment>
<evidence type="ECO:0000256" key="1">
    <source>
        <dbReference type="SAM" id="Phobius"/>
    </source>
</evidence>
<protein>
    <submittedName>
        <fullName evidence="2">Uncharacterized protein</fullName>
    </submittedName>
</protein>
<sequence length="184" mass="19425">MSVADNLILQPVILGIDAAGQHKHTIRQLCLVLFAPAHVGILILQVAAVLPQLSEARIEDNLQLLGRSQRVEIGLHDGGPALPGRDKSIQPEGSAAPVISIRILSDPLGIRPRPELHGLFVRNAPAVGAYVANISSGVVAVSPRHLLLLIKADVRKLDVVKLLAVRTGNAPALHRALGEACLNG</sequence>
<keyword evidence="1" id="KW-1133">Transmembrane helix</keyword>
<keyword evidence="1" id="KW-0472">Membrane</keyword>
<keyword evidence="1" id="KW-0812">Transmembrane</keyword>
<reference evidence="2" key="1">
    <citation type="submission" date="2019-08" db="EMBL/GenBank/DDBJ databases">
        <authorList>
            <person name="Kucharzyk K."/>
            <person name="Murdoch R.W."/>
            <person name="Higgins S."/>
            <person name="Loffler F."/>
        </authorList>
    </citation>
    <scope>NUCLEOTIDE SEQUENCE</scope>
</reference>
<feature type="transmembrane region" description="Helical" evidence="1">
    <location>
        <begin position="29"/>
        <end position="50"/>
    </location>
</feature>
<name>A0A645HII2_9ZZZZ</name>